<dbReference type="AlphaFoldDB" id="A0A3B0ZTT0"/>
<feature type="coiled-coil region" evidence="1">
    <location>
        <begin position="48"/>
        <end position="101"/>
    </location>
</feature>
<name>A0A3B0ZTT0_9ZZZZ</name>
<feature type="domain" description="DUF4398" evidence="2">
    <location>
        <begin position="30"/>
        <end position="101"/>
    </location>
</feature>
<evidence type="ECO:0000259" key="2">
    <source>
        <dbReference type="Pfam" id="PF14346"/>
    </source>
</evidence>
<dbReference type="Pfam" id="PF14346">
    <property type="entry name" value="DUF4398"/>
    <property type="match status" value="1"/>
</dbReference>
<proteinExistence type="predicted"/>
<gene>
    <name evidence="3" type="ORF">MNBD_GAMMA22-2744</name>
</gene>
<dbReference type="EMBL" id="UOFS01000006">
    <property type="protein sequence ID" value="VAW91483.1"/>
    <property type="molecule type" value="Genomic_DNA"/>
</dbReference>
<evidence type="ECO:0000313" key="3">
    <source>
        <dbReference type="EMBL" id="VAW91483.1"/>
    </source>
</evidence>
<accession>A0A3B0ZTT0</accession>
<dbReference type="InterPro" id="IPR025511">
    <property type="entry name" value="DUF4398"/>
</dbReference>
<sequence length="103" mass="11652">MQKNKIIVTLILLFSTLLFNVSCAINPPVQEMSNARQALNAARDANAEQFAENQYKKAKELLEQARSNIENGDYHTARYLALEAKNEAIQARQNSQNQSKENN</sequence>
<reference evidence="3" key="1">
    <citation type="submission" date="2018-06" db="EMBL/GenBank/DDBJ databases">
        <authorList>
            <person name="Zhirakovskaya E."/>
        </authorList>
    </citation>
    <scope>NUCLEOTIDE SEQUENCE</scope>
</reference>
<organism evidence="3">
    <name type="scientific">hydrothermal vent metagenome</name>
    <dbReference type="NCBI Taxonomy" id="652676"/>
    <lineage>
        <taxon>unclassified sequences</taxon>
        <taxon>metagenomes</taxon>
        <taxon>ecological metagenomes</taxon>
    </lineage>
</organism>
<keyword evidence="1" id="KW-0175">Coiled coil</keyword>
<protein>
    <recommendedName>
        <fullName evidence="2">DUF4398 domain-containing protein</fullName>
    </recommendedName>
</protein>
<evidence type="ECO:0000256" key="1">
    <source>
        <dbReference type="SAM" id="Coils"/>
    </source>
</evidence>
<dbReference type="Gene3D" id="1.20.1270.390">
    <property type="match status" value="1"/>
</dbReference>